<comment type="caution">
    <text evidence="4">The sequence shown here is derived from an EMBL/GenBank/DDBJ whole genome shotgun (WGS) entry which is preliminary data.</text>
</comment>
<feature type="domain" description="Lnb N-terminal periplasmic" evidence="2">
    <location>
        <begin position="221"/>
        <end position="377"/>
    </location>
</feature>
<evidence type="ECO:0000259" key="3">
    <source>
        <dbReference type="Pfam" id="PF25226"/>
    </source>
</evidence>
<evidence type="ECO:0000256" key="1">
    <source>
        <dbReference type="SAM" id="SignalP"/>
    </source>
</evidence>
<feature type="signal peptide" evidence="1">
    <location>
        <begin position="1"/>
        <end position="22"/>
    </location>
</feature>
<evidence type="ECO:0000313" key="4">
    <source>
        <dbReference type="EMBL" id="MBD7955141.1"/>
    </source>
</evidence>
<dbReference type="Pfam" id="PF25226">
    <property type="entry name" value="DUF7844"/>
    <property type="match status" value="2"/>
</dbReference>
<accession>A0A8X8FSF4</accession>
<evidence type="ECO:0000313" key="5">
    <source>
        <dbReference type="Proteomes" id="UP000636938"/>
    </source>
</evidence>
<feature type="chain" id="PRO_5036490298" evidence="1">
    <location>
        <begin position="23"/>
        <end position="593"/>
    </location>
</feature>
<keyword evidence="1" id="KW-0732">Signal</keyword>
<sequence>MPMRRRAWLAWWLLCVAPATLAFELAPDLHGLDAGERARAERAVDAVAQRLPGTLRAALPPQVPVRWVDTLPAHVAGRAFAGDIQLQRSLLDGHEDGAGRVLQAALIHELVHVADRGKTGGWSGQARFRELAGWQRRPWKLGRSPNRFSDRSPDDYERKSAAEYLAVNAEHWLMDADFGCRRPALASWFSSTLGPAPRQADCDAGVPLLQAGAEEGLVELARLDPARVYAVDYLFAESGDVPMSRWGHSMLRLVICREGRAPGPDCRLDLDQHRVLSFRAFVGDVELSSWRGLTGGYPSRLFVLPLQQVVDEYIKVELRGLASLPLQLSAQEIAGLLERSAQVHWSYDGRYYFIGNNCAVETAKLLQAGVPALQEAGIERISPRGLRRRLARLGRLDESVLDDRAAAIREGYYFESSDQHYDLLFAAAREELMLPARDAQAWLKLDAATRTPWLQRGGLRATAGLLLLEQAAFARAELRARDTLKRALLAERDSDGARQLQMLLEQAGQWLQPGALLGGPGYGLPQADELAALQPRLLAASTQAPQAWKQLRQQMRAQLPVQQRQELDTLDANLLALRTHLRAQAAAPARAGI</sequence>
<dbReference type="Proteomes" id="UP000636938">
    <property type="component" value="Unassembled WGS sequence"/>
</dbReference>
<gene>
    <name evidence="4" type="ORF">H9654_13110</name>
</gene>
<dbReference type="AlphaFoldDB" id="A0A8X8FSF4"/>
<dbReference type="InterPro" id="IPR025178">
    <property type="entry name" value="Lnb_N"/>
</dbReference>
<organism evidence="4 5">
    <name type="scientific">Stenotrophomonas lacuserhaii</name>
    <dbReference type="NCBI Taxonomy" id="2760084"/>
    <lineage>
        <taxon>Bacteria</taxon>
        <taxon>Pseudomonadati</taxon>
        <taxon>Pseudomonadota</taxon>
        <taxon>Gammaproteobacteria</taxon>
        <taxon>Lysobacterales</taxon>
        <taxon>Lysobacteraceae</taxon>
        <taxon>Stenotrophomonas</taxon>
    </lineage>
</organism>
<protein>
    <submittedName>
        <fullName evidence="4">DUF4105 domain-containing protein</fullName>
    </submittedName>
</protein>
<evidence type="ECO:0000259" key="2">
    <source>
        <dbReference type="Pfam" id="PF13387"/>
    </source>
</evidence>
<keyword evidence="5" id="KW-1185">Reference proteome</keyword>
<proteinExistence type="predicted"/>
<feature type="domain" description="DUF7844" evidence="3">
    <location>
        <begin position="29"/>
        <end position="118"/>
    </location>
</feature>
<reference evidence="4 5" key="1">
    <citation type="submission" date="2020-08" db="EMBL/GenBank/DDBJ databases">
        <title>A Genomic Blueprint of the Chicken Gut Microbiome.</title>
        <authorList>
            <person name="Gilroy R."/>
            <person name="Ravi A."/>
            <person name="Getino M."/>
            <person name="Pursley I."/>
            <person name="Horton D.L."/>
            <person name="Alikhan N.-F."/>
            <person name="Baker D."/>
            <person name="Gharbi K."/>
            <person name="Hall N."/>
            <person name="Watson M."/>
            <person name="Adriaenssens E.M."/>
            <person name="Foster-Nyarko E."/>
            <person name="Jarju S."/>
            <person name="Secka A."/>
            <person name="Antonio M."/>
            <person name="Oren A."/>
            <person name="Chaudhuri R."/>
            <person name="La Ragione R.M."/>
            <person name="Hildebrand F."/>
            <person name="Pallen M.J."/>
        </authorList>
    </citation>
    <scope>NUCLEOTIDE SEQUENCE [LARGE SCALE GENOMIC DNA]</scope>
    <source>
        <strain evidence="4 5">Sa5BUN4</strain>
    </source>
</reference>
<feature type="domain" description="DUF7844" evidence="3">
    <location>
        <begin position="123"/>
        <end position="201"/>
    </location>
</feature>
<dbReference type="InterPro" id="IPR057166">
    <property type="entry name" value="DUF7844"/>
</dbReference>
<dbReference type="Pfam" id="PF13387">
    <property type="entry name" value="Lnb_N"/>
    <property type="match status" value="1"/>
</dbReference>
<name>A0A8X8FSF4_9GAMM</name>
<dbReference type="EMBL" id="JACSQS010000014">
    <property type="protein sequence ID" value="MBD7955141.1"/>
    <property type="molecule type" value="Genomic_DNA"/>
</dbReference>